<name>A0A5D2IWF0_GOSTO</name>
<evidence type="ECO:0000313" key="2">
    <source>
        <dbReference type="Proteomes" id="UP000322667"/>
    </source>
</evidence>
<dbReference type="EMBL" id="CM017633">
    <property type="protein sequence ID" value="TYH46419.1"/>
    <property type="molecule type" value="Genomic_DNA"/>
</dbReference>
<dbReference type="Proteomes" id="UP000322667">
    <property type="component" value="Chromosome D11"/>
</dbReference>
<protein>
    <submittedName>
        <fullName evidence="1">Uncharacterized protein</fullName>
    </submittedName>
</protein>
<gene>
    <name evidence="1" type="ORF">ES332_D11G334100v1</name>
</gene>
<sequence length="94" mass="11274">MNSAPSDRIRHAGEPISIDLLSSTLQCQYMSRFINQSRHCKVRYLLKRHAQHTYMMCNRSEHRFILLLPLNIFYNCQRITFHNQSTENHPLRED</sequence>
<reference evidence="1 2" key="1">
    <citation type="submission" date="2019-07" db="EMBL/GenBank/DDBJ databases">
        <title>WGS assembly of Gossypium tomentosum.</title>
        <authorList>
            <person name="Chen Z.J."/>
            <person name="Sreedasyam A."/>
            <person name="Ando A."/>
            <person name="Song Q."/>
            <person name="De L."/>
            <person name="Hulse-Kemp A."/>
            <person name="Ding M."/>
            <person name="Ye W."/>
            <person name="Kirkbride R."/>
            <person name="Jenkins J."/>
            <person name="Plott C."/>
            <person name="Lovell J."/>
            <person name="Lin Y.-M."/>
            <person name="Vaughn R."/>
            <person name="Liu B."/>
            <person name="Li W."/>
            <person name="Simpson S."/>
            <person name="Scheffler B."/>
            <person name="Saski C."/>
            <person name="Grover C."/>
            <person name="Hu G."/>
            <person name="Conover J."/>
            <person name="Carlson J."/>
            <person name="Shu S."/>
            <person name="Boston L."/>
            <person name="Williams M."/>
            <person name="Peterson D."/>
            <person name="Mcgee K."/>
            <person name="Jones D."/>
            <person name="Wendel J."/>
            <person name="Stelly D."/>
            <person name="Grimwood J."/>
            <person name="Schmutz J."/>
        </authorList>
    </citation>
    <scope>NUCLEOTIDE SEQUENCE [LARGE SCALE GENOMIC DNA]</scope>
    <source>
        <strain evidence="1">7179.01</strain>
    </source>
</reference>
<proteinExistence type="predicted"/>
<organism evidence="1 2">
    <name type="scientific">Gossypium tomentosum</name>
    <name type="common">Hawaiian cotton</name>
    <name type="synonym">Gossypium sandvicense</name>
    <dbReference type="NCBI Taxonomy" id="34277"/>
    <lineage>
        <taxon>Eukaryota</taxon>
        <taxon>Viridiplantae</taxon>
        <taxon>Streptophyta</taxon>
        <taxon>Embryophyta</taxon>
        <taxon>Tracheophyta</taxon>
        <taxon>Spermatophyta</taxon>
        <taxon>Magnoliopsida</taxon>
        <taxon>eudicotyledons</taxon>
        <taxon>Gunneridae</taxon>
        <taxon>Pentapetalae</taxon>
        <taxon>rosids</taxon>
        <taxon>malvids</taxon>
        <taxon>Malvales</taxon>
        <taxon>Malvaceae</taxon>
        <taxon>Malvoideae</taxon>
        <taxon>Gossypium</taxon>
    </lineage>
</organism>
<evidence type="ECO:0000313" key="1">
    <source>
        <dbReference type="EMBL" id="TYH46419.1"/>
    </source>
</evidence>
<accession>A0A5D2IWF0</accession>
<dbReference type="AlphaFoldDB" id="A0A5D2IWF0"/>
<keyword evidence="2" id="KW-1185">Reference proteome</keyword>